<dbReference type="GO" id="GO:0015446">
    <property type="term" value="F:ATPase-coupled arsenite transmembrane transporter activity"/>
    <property type="evidence" value="ECO:0007669"/>
    <property type="project" value="InterPro"/>
</dbReference>
<dbReference type="InterPro" id="IPR016300">
    <property type="entry name" value="ATPase_ArsA/GET3"/>
</dbReference>
<accession>A0A087B4K7</accession>
<keyword evidence="3" id="KW-0378">Hydrolase</keyword>
<feature type="domain" description="AAA+ ATPase" evidence="2">
    <location>
        <begin position="345"/>
        <end position="552"/>
    </location>
</feature>
<dbReference type="eggNOG" id="COG0003">
    <property type="taxonomic scope" value="Bacteria"/>
</dbReference>
<dbReference type="GO" id="GO:0005524">
    <property type="term" value="F:ATP binding"/>
    <property type="evidence" value="ECO:0007669"/>
    <property type="project" value="InterPro"/>
</dbReference>
<comment type="caution">
    <text evidence="3">The sequence shown here is derived from an EMBL/GenBank/DDBJ whole genome shotgun (WGS) entry which is preliminary data.</text>
</comment>
<dbReference type="EMBL" id="JGYV01000001">
    <property type="protein sequence ID" value="KFI65957.1"/>
    <property type="molecule type" value="Genomic_DNA"/>
</dbReference>
<dbReference type="SMART" id="SM00382">
    <property type="entry name" value="AAA"/>
    <property type="match status" value="2"/>
</dbReference>
<evidence type="ECO:0000256" key="1">
    <source>
        <dbReference type="ARBA" id="ARBA00011040"/>
    </source>
</evidence>
<dbReference type="STRING" id="1688.BCUN_0456"/>
<dbReference type="NCBIfam" id="TIGR04291">
    <property type="entry name" value="arsen_driv_ArsA"/>
    <property type="match status" value="1"/>
</dbReference>
<comment type="similarity">
    <text evidence="1">Belongs to the arsA ATPase family.</text>
</comment>
<evidence type="ECO:0000259" key="2">
    <source>
        <dbReference type="SMART" id="SM00382"/>
    </source>
</evidence>
<evidence type="ECO:0000313" key="4">
    <source>
        <dbReference type="Proteomes" id="UP000029067"/>
    </source>
</evidence>
<dbReference type="InterPro" id="IPR027417">
    <property type="entry name" value="P-loop_NTPase"/>
</dbReference>
<dbReference type="Gene3D" id="3.40.50.300">
    <property type="entry name" value="P-loop containing nucleotide triphosphate hydrolases"/>
    <property type="match status" value="2"/>
</dbReference>
<feature type="domain" description="AAA+ ATPase" evidence="2">
    <location>
        <begin position="9"/>
        <end position="340"/>
    </location>
</feature>
<dbReference type="EC" id="3.6.3.16" evidence="3"/>
<evidence type="ECO:0000313" key="3">
    <source>
        <dbReference type="EMBL" id="KFI65957.1"/>
    </source>
</evidence>
<dbReference type="OrthoDB" id="9780677at2"/>
<name>A0A087B4K7_9BIFI</name>
<dbReference type="InterPro" id="IPR025723">
    <property type="entry name" value="ArsA/GET3_ATPase-like"/>
</dbReference>
<dbReference type="PANTHER" id="PTHR10803">
    <property type="entry name" value="ARSENICAL PUMP-DRIVING ATPASE ARSENITE-TRANSLOCATING ATPASE"/>
    <property type="match status" value="1"/>
</dbReference>
<dbReference type="RefSeq" id="WP_051920649.1">
    <property type="nucleotide sequence ID" value="NZ_JGYV01000001.1"/>
</dbReference>
<keyword evidence="4" id="KW-1185">Reference proteome</keyword>
<dbReference type="NCBIfam" id="TIGR00345">
    <property type="entry name" value="GET3_arsA_TRC40"/>
    <property type="match status" value="1"/>
</dbReference>
<protein>
    <submittedName>
        <fullName evidence="3">Arsenical pump-driving ATPase</fullName>
        <ecNumber evidence="3">3.6.3.16</ecNumber>
    </submittedName>
</protein>
<dbReference type="GO" id="GO:0016887">
    <property type="term" value="F:ATP hydrolysis activity"/>
    <property type="evidence" value="ECO:0007669"/>
    <property type="project" value="InterPro"/>
</dbReference>
<sequence>MLLNEWPPHTPFLMFTGKGGVGKTTVSCATAISLARSGKRVLLVSTDPASNVAQVFGRPIGSAITPLGDLIASDTESVLLDAIEIDPQAEAEAYRESVLAPVRGLLPADVLAEAAETLSGSCTVEVAAFNRFVDFLADPDYRQRYDHIVFDTAPTGHTLRLLALPGDWSSFIQRGAGDASCLGPLSGLDKKRSDYEQAVRILADPDQTTLTLVTRSSHSTLAEADRSANELSRLGVKATALVVNGLLPDTGQDSLLKRMHDREQAMLAGMADEFPSLRGLPVMGIEMCASPVMGARELGAIQPQPLRTPPHVEGPRAGASLLDRDITLAASARLQTLVDDIASNKPRIVLAMGKGGVGKTTVAQAIAVSLARRGLPVLLATTDPASHLNASLADEYDTLEIRSIDPVRVVEDYRQEVLEHTGKGLDPVALAQLKEDLASPCTEEVAVFRAFSEVLEKSDRKWVVVDTAPTGHTLLLLDATSSYHRELMRQSGYREDGNGQLTALNRLRDHELTVPLLVTLPESTPILEARELADDLARAGITPYGWVVNQYLEDDQLDSTFLEQRAVSQRDTLEHLLTPYLAGTPCWSIGMA</sequence>
<dbReference type="PANTHER" id="PTHR10803:SF3">
    <property type="entry name" value="ATPASE GET3"/>
    <property type="match status" value="1"/>
</dbReference>
<reference evidence="3 4" key="1">
    <citation type="submission" date="2014-03" db="EMBL/GenBank/DDBJ databases">
        <title>Genomics of Bifidobacteria.</title>
        <authorList>
            <person name="Ventura M."/>
            <person name="Milani C."/>
            <person name="Lugli G.A."/>
        </authorList>
    </citation>
    <scope>NUCLEOTIDE SEQUENCE [LARGE SCALE GENOMIC DNA]</scope>
    <source>
        <strain evidence="3 4">LMG 10738</strain>
    </source>
</reference>
<dbReference type="InterPro" id="IPR027541">
    <property type="entry name" value="Ars_ATPase"/>
</dbReference>
<dbReference type="InterPro" id="IPR003593">
    <property type="entry name" value="AAA+_ATPase"/>
</dbReference>
<proteinExistence type="inferred from homology"/>
<dbReference type="Proteomes" id="UP000029067">
    <property type="component" value="Unassembled WGS sequence"/>
</dbReference>
<organism evidence="3 4">
    <name type="scientific">Bifidobacterium cuniculi</name>
    <dbReference type="NCBI Taxonomy" id="1688"/>
    <lineage>
        <taxon>Bacteria</taxon>
        <taxon>Bacillati</taxon>
        <taxon>Actinomycetota</taxon>
        <taxon>Actinomycetes</taxon>
        <taxon>Bifidobacteriales</taxon>
        <taxon>Bifidobacteriaceae</taxon>
        <taxon>Bifidobacterium</taxon>
    </lineage>
</organism>
<dbReference type="CDD" id="cd02035">
    <property type="entry name" value="ArsA"/>
    <property type="match status" value="2"/>
</dbReference>
<gene>
    <name evidence="3" type="ORF">BCUN_0456</name>
</gene>
<dbReference type="AlphaFoldDB" id="A0A087B4K7"/>
<dbReference type="Pfam" id="PF02374">
    <property type="entry name" value="ArsA_ATPase"/>
    <property type="match status" value="3"/>
</dbReference>
<dbReference type="PIRSF" id="PIRSF001327">
    <property type="entry name" value="Arsenical_pump-driving_ATPase"/>
    <property type="match status" value="1"/>
</dbReference>
<dbReference type="SUPFAM" id="SSF52540">
    <property type="entry name" value="P-loop containing nucleoside triphosphate hydrolases"/>
    <property type="match status" value="2"/>
</dbReference>